<dbReference type="InParanoid" id="A0A1Y2MBR8"/>
<evidence type="ECO:0000256" key="1">
    <source>
        <dbReference type="SAM" id="MobiDB-lite"/>
    </source>
</evidence>
<organism evidence="2 3">
    <name type="scientific">Epicoccum nigrum</name>
    <name type="common">Soil fungus</name>
    <name type="synonym">Epicoccum purpurascens</name>
    <dbReference type="NCBI Taxonomy" id="105696"/>
    <lineage>
        <taxon>Eukaryota</taxon>
        <taxon>Fungi</taxon>
        <taxon>Dikarya</taxon>
        <taxon>Ascomycota</taxon>
        <taxon>Pezizomycotina</taxon>
        <taxon>Dothideomycetes</taxon>
        <taxon>Pleosporomycetidae</taxon>
        <taxon>Pleosporales</taxon>
        <taxon>Pleosporineae</taxon>
        <taxon>Didymellaceae</taxon>
        <taxon>Epicoccum</taxon>
    </lineage>
</organism>
<dbReference type="AlphaFoldDB" id="A0A1Y2MBR8"/>
<name>A0A1Y2MBR8_EPING</name>
<protein>
    <submittedName>
        <fullName evidence="2">Uncharacterized protein</fullName>
    </submittedName>
</protein>
<feature type="compositionally biased region" description="Basic residues" evidence="1">
    <location>
        <begin position="55"/>
        <end position="72"/>
    </location>
</feature>
<gene>
    <name evidence="2" type="ORF">B5807_01664</name>
</gene>
<evidence type="ECO:0000313" key="2">
    <source>
        <dbReference type="EMBL" id="OSS53564.1"/>
    </source>
</evidence>
<evidence type="ECO:0000313" key="3">
    <source>
        <dbReference type="Proteomes" id="UP000193240"/>
    </source>
</evidence>
<feature type="region of interest" description="Disordered" evidence="1">
    <location>
        <begin position="19"/>
        <end position="84"/>
    </location>
</feature>
<dbReference type="Proteomes" id="UP000193240">
    <property type="component" value="Unassembled WGS sequence"/>
</dbReference>
<feature type="compositionally biased region" description="Basic and acidic residues" evidence="1">
    <location>
        <begin position="27"/>
        <end position="43"/>
    </location>
</feature>
<sequence>MDLNPLFALMLYGHECFQDFGPIAPPPRKDQDSSVDQHGKLSPDPKTTSAGCEKPKKKHRRHNRVRKRRHRGSKTEPEPEPITDDVKQETVPFHEALGTHQLPSDQRLQNLTVIPDGTHRFDYAPNLQHLHLMSYLHWPEVFAHHIIPELFQFNPRAYHFFPGRTKHKMIRNKVGEGGVRGTGASRQSWDEFIEKQKTAMRFASSTEDLFEFWGREQAWATWSAARWAFTGPVDIKRYKEFKD</sequence>
<reference evidence="2 3" key="1">
    <citation type="journal article" date="2017" name="Genome Announc.">
        <title>Genome sequence of the saprophytic ascomycete Epicoccum nigrum ICMP 19927 strain isolated from New Zealand.</title>
        <authorList>
            <person name="Fokin M."/>
            <person name="Fleetwood D."/>
            <person name="Weir B.S."/>
            <person name="Villas-Boas S.G."/>
        </authorList>
    </citation>
    <scope>NUCLEOTIDE SEQUENCE [LARGE SCALE GENOMIC DNA]</scope>
    <source>
        <strain evidence="2 3">ICMP 19927</strain>
    </source>
</reference>
<keyword evidence="3" id="KW-1185">Reference proteome</keyword>
<proteinExistence type="predicted"/>
<dbReference type="EMBL" id="KZ107838">
    <property type="protein sequence ID" value="OSS53564.1"/>
    <property type="molecule type" value="Genomic_DNA"/>
</dbReference>
<accession>A0A1Y2MBR8</accession>